<dbReference type="EMBL" id="JBAWKS010000001">
    <property type="protein sequence ID" value="MEI4548859.1"/>
    <property type="molecule type" value="Genomic_DNA"/>
</dbReference>
<organism evidence="2 3">
    <name type="scientific">Pseudoalteromonas spongiae</name>
    <dbReference type="NCBI Taxonomy" id="298657"/>
    <lineage>
        <taxon>Bacteria</taxon>
        <taxon>Pseudomonadati</taxon>
        <taxon>Pseudomonadota</taxon>
        <taxon>Gammaproteobacteria</taxon>
        <taxon>Alteromonadales</taxon>
        <taxon>Pseudoalteromonadaceae</taxon>
        <taxon>Pseudoalteromonas</taxon>
    </lineage>
</organism>
<protein>
    <submittedName>
        <fullName evidence="2">UDP-N-acetylglucosamine 2-epimerase</fullName>
        <ecNumber evidence="2">3.2.1.183</ecNumber>
    </submittedName>
</protein>
<keyword evidence="2" id="KW-0378">Hydrolase</keyword>
<comment type="caution">
    <text evidence="2">The sequence shown here is derived from an EMBL/GenBank/DDBJ whole genome shotgun (WGS) entry which is preliminary data.</text>
</comment>
<sequence>MKNFAVLTGTRADYGILRPLLSKLENSCEVNLSLYVTGTHLSKAHGYTVEEIQSDSYEKIYLLPIDLGESKAEDLCLASSELMRLFTNQIIMHRPDALILLGDRYEILVVAQVALLLDIPIVHIHGGEVTQGAIDDSIRHAVSKLATIHFPCTDAFANRLRQLGEDDKTIFNVGAMGVENVLTGEKQEIESLFSELSLVLDKPVCLVTYHPVTHPDYRHENNLTALLNVIKRFDDLQFVVTFPNGDKEGIKIIEQWQSIAGLKHVKMIPSLGMQRYTSLLPHTLCVIGNSSSGIIEAPASGVQTINVGSRQDGRPRSDSVIDVPLCEHNIANALIDICSGDFGTKDQTGYIAYSGCDVSEKIYQILISLDWARLAKRPFVDR</sequence>
<dbReference type="PANTHER" id="PTHR43174">
    <property type="entry name" value="UDP-N-ACETYLGLUCOSAMINE 2-EPIMERASE"/>
    <property type="match status" value="1"/>
</dbReference>
<dbReference type="Gene3D" id="3.40.50.2000">
    <property type="entry name" value="Glycogen Phosphorylase B"/>
    <property type="match status" value="2"/>
</dbReference>
<dbReference type="InterPro" id="IPR020004">
    <property type="entry name" value="UDP-GlcNAc_Epase"/>
</dbReference>
<dbReference type="NCBIfam" id="TIGR03568">
    <property type="entry name" value="NeuC_NnaA"/>
    <property type="match status" value="1"/>
</dbReference>
<dbReference type="Pfam" id="PF02350">
    <property type="entry name" value="Epimerase_2"/>
    <property type="match status" value="1"/>
</dbReference>
<dbReference type="RefSeq" id="WP_336434664.1">
    <property type="nucleotide sequence ID" value="NZ_JBAWKS010000001.1"/>
</dbReference>
<evidence type="ECO:0000313" key="3">
    <source>
        <dbReference type="Proteomes" id="UP001382455"/>
    </source>
</evidence>
<feature type="domain" description="UDP-N-acetylglucosamine 2-epimerase" evidence="1">
    <location>
        <begin position="23"/>
        <end position="366"/>
    </location>
</feature>
<accession>A0ABU8EPH0</accession>
<gene>
    <name evidence="2" type="primary">neuC</name>
    <name evidence="2" type="ORF">WAE96_03925</name>
</gene>
<dbReference type="Proteomes" id="UP001382455">
    <property type="component" value="Unassembled WGS sequence"/>
</dbReference>
<dbReference type="InterPro" id="IPR029767">
    <property type="entry name" value="WecB-like"/>
</dbReference>
<evidence type="ECO:0000259" key="1">
    <source>
        <dbReference type="Pfam" id="PF02350"/>
    </source>
</evidence>
<reference evidence="2 3" key="1">
    <citation type="submission" date="2023-12" db="EMBL/GenBank/DDBJ databases">
        <title>Friends and Foes: Symbiotic and Algicidal bacterial influence on Karenia brevis blooms.</title>
        <authorList>
            <person name="Fei C."/>
            <person name="Mohamed A.R."/>
            <person name="Booker A."/>
            <person name="Arshad M."/>
            <person name="Klass S."/>
            <person name="Ahn S."/>
            <person name="Gilbert P.M."/>
            <person name="Heil C.A."/>
            <person name="Martinez J.M."/>
            <person name="Amin S.A."/>
        </authorList>
    </citation>
    <scope>NUCLEOTIDE SEQUENCE [LARGE SCALE GENOMIC DNA]</scope>
    <source>
        <strain evidence="2 3">CE15</strain>
    </source>
</reference>
<dbReference type="GO" id="GO:0016798">
    <property type="term" value="F:hydrolase activity, acting on glycosyl bonds"/>
    <property type="evidence" value="ECO:0007669"/>
    <property type="project" value="UniProtKB-KW"/>
</dbReference>
<dbReference type="PANTHER" id="PTHR43174:SF3">
    <property type="entry name" value="UDP-N-ACETYLGLUCOSAMINE 2-EPIMERASE"/>
    <property type="match status" value="1"/>
</dbReference>
<proteinExistence type="predicted"/>
<dbReference type="SUPFAM" id="SSF53756">
    <property type="entry name" value="UDP-Glycosyltransferase/glycogen phosphorylase"/>
    <property type="match status" value="1"/>
</dbReference>
<name>A0ABU8EPH0_9GAMM</name>
<dbReference type="InterPro" id="IPR003331">
    <property type="entry name" value="UDP_GlcNAc_Epimerase_2_dom"/>
</dbReference>
<keyword evidence="3" id="KW-1185">Reference proteome</keyword>
<keyword evidence="2" id="KW-0326">Glycosidase</keyword>
<evidence type="ECO:0000313" key="2">
    <source>
        <dbReference type="EMBL" id="MEI4548859.1"/>
    </source>
</evidence>
<dbReference type="EC" id="3.2.1.183" evidence="2"/>